<proteinExistence type="predicted"/>
<sequence length="164" mass="18792">MKKTLYILLLFSFMTCKNNEAMKMESTDMEVMSVKDENDFDRVMLSSEAISIKKLEEYMNLIQLKQEHPEFEDDIILQLRNFTLDSLAALNYPKGFTISDVKIKGKPRPLTNTQELLSLKFTVISPSKTFKDSIGVMIKSEPIELDGKTQISREILFLSLSGKP</sequence>
<reference evidence="2" key="1">
    <citation type="journal article" date="2019" name="Int. J. Syst. Evol. Microbiol.">
        <title>The Global Catalogue of Microorganisms (GCM) 10K type strain sequencing project: providing services to taxonomists for standard genome sequencing and annotation.</title>
        <authorList>
            <consortium name="The Broad Institute Genomics Platform"/>
            <consortium name="The Broad Institute Genome Sequencing Center for Infectious Disease"/>
            <person name="Wu L."/>
            <person name="Ma J."/>
        </authorList>
    </citation>
    <scope>NUCLEOTIDE SEQUENCE [LARGE SCALE GENOMIC DNA]</scope>
    <source>
        <strain evidence="2">KCTC 32514</strain>
    </source>
</reference>
<protein>
    <submittedName>
        <fullName evidence="1">Uncharacterized protein</fullName>
    </submittedName>
</protein>
<dbReference type="RefSeq" id="WP_194508388.1">
    <property type="nucleotide sequence ID" value="NZ_JADILU010000004.1"/>
</dbReference>
<dbReference type="EMBL" id="JBHUOS010000009">
    <property type="protein sequence ID" value="MFD2916397.1"/>
    <property type="molecule type" value="Genomic_DNA"/>
</dbReference>
<evidence type="ECO:0000313" key="2">
    <source>
        <dbReference type="Proteomes" id="UP001597548"/>
    </source>
</evidence>
<name>A0ABW5ZXD5_9FLAO</name>
<organism evidence="1 2">
    <name type="scientific">Psychroserpens luteus</name>
    <dbReference type="NCBI Taxonomy" id="1434066"/>
    <lineage>
        <taxon>Bacteria</taxon>
        <taxon>Pseudomonadati</taxon>
        <taxon>Bacteroidota</taxon>
        <taxon>Flavobacteriia</taxon>
        <taxon>Flavobacteriales</taxon>
        <taxon>Flavobacteriaceae</taxon>
        <taxon>Psychroserpens</taxon>
    </lineage>
</organism>
<accession>A0ABW5ZXD5</accession>
<dbReference type="Proteomes" id="UP001597548">
    <property type="component" value="Unassembled WGS sequence"/>
</dbReference>
<comment type="caution">
    <text evidence="1">The sequence shown here is derived from an EMBL/GenBank/DDBJ whole genome shotgun (WGS) entry which is preliminary data.</text>
</comment>
<gene>
    <name evidence="1" type="ORF">ACFS29_12145</name>
</gene>
<keyword evidence="2" id="KW-1185">Reference proteome</keyword>
<evidence type="ECO:0000313" key="1">
    <source>
        <dbReference type="EMBL" id="MFD2916397.1"/>
    </source>
</evidence>